<comment type="caution">
    <text evidence="3">The sequence shown here is derived from an EMBL/GenBank/DDBJ whole genome shotgun (WGS) entry which is preliminary data.</text>
</comment>
<dbReference type="AlphaFoldDB" id="A0A8J3CRY1"/>
<evidence type="ECO:0000259" key="2">
    <source>
        <dbReference type="PROSITE" id="PS50056"/>
    </source>
</evidence>
<dbReference type="PROSITE" id="PS00383">
    <property type="entry name" value="TYR_PHOSPHATASE_1"/>
    <property type="match status" value="1"/>
</dbReference>
<organism evidence="3 4">
    <name type="scientific">Algimonas arctica</name>
    <dbReference type="NCBI Taxonomy" id="1479486"/>
    <lineage>
        <taxon>Bacteria</taxon>
        <taxon>Pseudomonadati</taxon>
        <taxon>Pseudomonadota</taxon>
        <taxon>Alphaproteobacteria</taxon>
        <taxon>Maricaulales</taxon>
        <taxon>Robiginitomaculaceae</taxon>
        <taxon>Algimonas</taxon>
    </lineage>
</organism>
<dbReference type="EMBL" id="BMZH01000007">
    <property type="protein sequence ID" value="GHA96809.1"/>
    <property type="molecule type" value="Genomic_DNA"/>
</dbReference>
<dbReference type="InterPro" id="IPR000387">
    <property type="entry name" value="Tyr_Pase_dom"/>
</dbReference>
<protein>
    <submittedName>
        <fullName evidence="3">Protein-tyrosine-phosphatase</fullName>
    </submittedName>
</protein>
<reference evidence="3" key="1">
    <citation type="journal article" date="2014" name="Int. J. Syst. Evol. Microbiol.">
        <title>Complete genome sequence of Corynebacterium casei LMG S-19264T (=DSM 44701T), isolated from a smear-ripened cheese.</title>
        <authorList>
            <consortium name="US DOE Joint Genome Institute (JGI-PGF)"/>
            <person name="Walter F."/>
            <person name="Albersmeier A."/>
            <person name="Kalinowski J."/>
            <person name="Ruckert C."/>
        </authorList>
    </citation>
    <scope>NUCLEOTIDE SEQUENCE</scope>
    <source>
        <strain evidence="3">KCTC 32513</strain>
    </source>
</reference>
<dbReference type="InterPro" id="IPR026893">
    <property type="entry name" value="Tyr/Ser_Pase_IphP-type"/>
</dbReference>
<name>A0A8J3CRY1_9PROT</name>
<comment type="similarity">
    <text evidence="1">Belongs to the protein-tyrosine phosphatase family.</text>
</comment>
<dbReference type="InterPro" id="IPR029021">
    <property type="entry name" value="Prot-tyrosine_phosphatase-like"/>
</dbReference>
<dbReference type="PANTHER" id="PTHR31126:SF1">
    <property type="entry name" value="TYROSINE SPECIFIC PROTEIN PHOSPHATASES DOMAIN-CONTAINING PROTEIN"/>
    <property type="match status" value="1"/>
</dbReference>
<dbReference type="RefSeq" id="WP_189497961.1">
    <property type="nucleotide sequence ID" value="NZ_BMZH01000007.1"/>
</dbReference>
<dbReference type="PROSITE" id="PS50056">
    <property type="entry name" value="TYR_PHOSPHATASE_2"/>
    <property type="match status" value="1"/>
</dbReference>
<reference evidence="3" key="2">
    <citation type="submission" date="2020-09" db="EMBL/GenBank/DDBJ databases">
        <authorList>
            <person name="Sun Q."/>
            <person name="Kim S."/>
        </authorList>
    </citation>
    <scope>NUCLEOTIDE SEQUENCE</scope>
    <source>
        <strain evidence="3">KCTC 32513</strain>
    </source>
</reference>
<dbReference type="Pfam" id="PF13350">
    <property type="entry name" value="Y_phosphatase3"/>
    <property type="match status" value="1"/>
</dbReference>
<evidence type="ECO:0000256" key="1">
    <source>
        <dbReference type="ARBA" id="ARBA00009580"/>
    </source>
</evidence>
<dbReference type="PANTHER" id="PTHR31126">
    <property type="entry name" value="TYROSINE-PROTEIN PHOSPHATASE"/>
    <property type="match status" value="1"/>
</dbReference>
<dbReference type="GO" id="GO:0004721">
    <property type="term" value="F:phosphoprotein phosphatase activity"/>
    <property type="evidence" value="ECO:0007669"/>
    <property type="project" value="InterPro"/>
</dbReference>
<dbReference type="Proteomes" id="UP000634004">
    <property type="component" value="Unassembled WGS sequence"/>
</dbReference>
<keyword evidence="4" id="KW-1185">Reference proteome</keyword>
<dbReference type="InterPro" id="IPR016130">
    <property type="entry name" value="Tyr_Pase_AS"/>
</dbReference>
<evidence type="ECO:0000313" key="3">
    <source>
        <dbReference type="EMBL" id="GHA96809.1"/>
    </source>
</evidence>
<accession>A0A8J3CRY1</accession>
<feature type="domain" description="Tyrosine specific protein phosphatases" evidence="2">
    <location>
        <begin position="138"/>
        <end position="175"/>
    </location>
</feature>
<evidence type="ECO:0000313" key="4">
    <source>
        <dbReference type="Proteomes" id="UP000634004"/>
    </source>
</evidence>
<dbReference type="SUPFAM" id="SSF52799">
    <property type="entry name" value="(Phosphotyrosine protein) phosphatases II"/>
    <property type="match status" value="1"/>
</dbReference>
<proteinExistence type="inferred from homology"/>
<dbReference type="Gene3D" id="3.90.190.10">
    <property type="entry name" value="Protein tyrosine phosphatase superfamily"/>
    <property type="match status" value="1"/>
</dbReference>
<sequence length="270" mass="29885">MSLIDISQRLKPFQSIYNFRDFGGYAGLDGRPVVTGTLFRSAHLNDLGDDDLNAINNLPVGTVVDLRHAPERQRQPSKWPPQPDRAMVLTQPTNADRENEKVAPHEAFMVNALYSADDARGYMLNSYQTRPHDAGFKALFSDTLNRMTEEGETDTPGILVHCAAGKDRTGTLCALIQGLLGVSSDDIMADYMLTETAVDIEAILQPAAVMFEKRYGRAIDADALRPMFGVEPAYLEASLEAMGDMETYARDVLGLSADRLNLIRTRYLSH</sequence>
<gene>
    <name evidence="3" type="ORF">GCM10009069_19810</name>
</gene>